<reference evidence="2 3" key="1">
    <citation type="submission" date="2014-04" db="EMBL/GenBank/DDBJ databases">
        <authorList>
            <consortium name="DOE Joint Genome Institute"/>
            <person name="Kuo A."/>
            <person name="Girlanda M."/>
            <person name="Perotto S."/>
            <person name="Kohler A."/>
            <person name="Nagy L.G."/>
            <person name="Floudas D."/>
            <person name="Copeland A."/>
            <person name="Barry K.W."/>
            <person name="Cichocki N."/>
            <person name="Veneault-Fourrey C."/>
            <person name="LaButti K."/>
            <person name="Lindquist E.A."/>
            <person name="Lipzen A."/>
            <person name="Lundell T."/>
            <person name="Morin E."/>
            <person name="Murat C."/>
            <person name="Sun H."/>
            <person name="Tunlid A."/>
            <person name="Henrissat B."/>
            <person name="Grigoriev I.V."/>
            <person name="Hibbett D.S."/>
            <person name="Martin F."/>
            <person name="Nordberg H.P."/>
            <person name="Cantor M.N."/>
            <person name="Hua S.X."/>
        </authorList>
    </citation>
    <scope>NUCLEOTIDE SEQUENCE [LARGE SCALE GENOMIC DNA]</scope>
    <source>
        <strain evidence="2 3">MUT 4182</strain>
    </source>
</reference>
<comment type="subcellular location">
    <subcellularLocation>
        <location evidence="1">Nucleus</location>
        <location evidence="1">Nucleolus</location>
    </subcellularLocation>
</comment>
<keyword evidence="1" id="KW-0539">Nucleus</keyword>
<keyword evidence="3" id="KW-1185">Reference proteome</keyword>
<comment type="function">
    <text evidence="1">S-adenosyl-L-methionine-dependent methyltransferase that specifically methylates the N(1) position of adenine in helix 25.1 in 25S rRNA. Required both for ribosomal 40S and 60S subunits biogenesis. Required for efficient pre-rRNA cleavage at site A2.</text>
</comment>
<accession>A0A0C3L581</accession>
<name>A0A0C3L581_9AGAM</name>
<dbReference type="STRING" id="1051891.A0A0C3L581"/>
<sequence length="163" mass="17854">MVVDLGCGDAALAKALVPKGFSVLSFDIVSDGEWVIEADVCDKIPLPGSEAGGGRVVDVVVCALSLMSTNWPECIRETRRILKDNGELKVAEVTSRFTNVKDFISLVESLGFELTKQEQPTTHFTLFDFKVSAPPNPPISAKDWKATLKKGPTILKPCEYKRR</sequence>
<dbReference type="GO" id="GO:0005730">
    <property type="term" value="C:nucleolus"/>
    <property type="evidence" value="ECO:0007669"/>
    <property type="project" value="UniProtKB-SubCell"/>
</dbReference>
<reference evidence="3" key="2">
    <citation type="submission" date="2015-01" db="EMBL/GenBank/DDBJ databases">
        <title>Evolutionary Origins and Diversification of the Mycorrhizal Mutualists.</title>
        <authorList>
            <consortium name="DOE Joint Genome Institute"/>
            <consortium name="Mycorrhizal Genomics Consortium"/>
            <person name="Kohler A."/>
            <person name="Kuo A."/>
            <person name="Nagy L.G."/>
            <person name="Floudas D."/>
            <person name="Copeland A."/>
            <person name="Barry K.W."/>
            <person name="Cichocki N."/>
            <person name="Veneault-Fourrey C."/>
            <person name="LaButti K."/>
            <person name="Lindquist E.A."/>
            <person name="Lipzen A."/>
            <person name="Lundell T."/>
            <person name="Morin E."/>
            <person name="Murat C."/>
            <person name="Riley R."/>
            <person name="Ohm R."/>
            <person name="Sun H."/>
            <person name="Tunlid A."/>
            <person name="Henrissat B."/>
            <person name="Grigoriev I.V."/>
            <person name="Hibbett D.S."/>
            <person name="Martin F."/>
        </authorList>
    </citation>
    <scope>NUCLEOTIDE SEQUENCE [LARGE SCALE GENOMIC DNA]</scope>
    <source>
        <strain evidence="3">MUT 4182</strain>
    </source>
</reference>
<evidence type="ECO:0000256" key="1">
    <source>
        <dbReference type="RuleBase" id="RU365074"/>
    </source>
</evidence>
<keyword evidence="1" id="KW-0698">rRNA processing</keyword>
<dbReference type="Proteomes" id="UP000054248">
    <property type="component" value="Unassembled WGS sequence"/>
</dbReference>
<comment type="similarity">
    <text evidence="1">Belongs to the methyltransferase superfamily. RRP8 family.</text>
</comment>
<dbReference type="PANTHER" id="PTHR12787:SF0">
    <property type="entry name" value="RIBOSOMAL RNA-PROCESSING PROTEIN 8"/>
    <property type="match status" value="1"/>
</dbReference>
<organism evidence="2 3">
    <name type="scientific">Tulasnella calospora MUT 4182</name>
    <dbReference type="NCBI Taxonomy" id="1051891"/>
    <lineage>
        <taxon>Eukaryota</taxon>
        <taxon>Fungi</taxon>
        <taxon>Dikarya</taxon>
        <taxon>Basidiomycota</taxon>
        <taxon>Agaricomycotina</taxon>
        <taxon>Agaricomycetes</taxon>
        <taxon>Cantharellales</taxon>
        <taxon>Tulasnellaceae</taxon>
        <taxon>Tulasnella</taxon>
    </lineage>
</organism>
<dbReference type="GO" id="GO:0016433">
    <property type="term" value="F:rRNA (adenine) methyltransferase activity"/>
    <property type="evidence" value="ECO:0007669"/>
    <property type="project" value="TreeGrafter"/>
</dbReference>
<dbReference type="EC" id="2.1.1.-" evidence="1"/>
<dbReference type="HOGENOM" id="CLU_027694_1_2_1"/>
<dbReference type="Pfam" id="PF05148">
    <property type="entry name" value="Methyltransf_8"/>
    <property type="match status" value="1"/>
</dbReference>
<dbReference type="EMBL" id="KN822989">
    <property type="protein sequence ID" value="KIO28913.1"/>
    <property type="molecule type" value="Genomic_DNA"/>
</dbReference>
<keyword evidence="1" id="KW-0949">S-adenosyl-L-methionine</keyword>
<proteinExistence type="inferred from homology"/>
<keyword evidence="1" id="KW-0489">Methyltransferase</keyword>
<protein>
    <recommendedName>
        <fullName evidence="1">Ribosomal RNA-processing protein 8</fullName>
        <ecNumber evidence="1">2.1.1.-</ecNumber>
    </recommendedName>
</protein>
<dbReference type="PANTHER" id="PTHR12787">
    <property type="entry name" value="RIBOSOMAL RNA-PROCESSING PROTEIN 8"/>
    <property type="match status" value="1"/>
</dbReference>
<evidence type="ECO:0000313" key="2">
    <source>
        <dbReference type="EMBL" id="KIO28913.1"/>
    </source>
</evidence>
<dbReference type="InterPro" id="IPR029063">
    <property type="entry name" value="SAM-dependent_MTases_sf"/>
</dbReference>
<dbReference type="InterPro" id="IPR007823">
    <property type="entry name" value="RRP8"/>
</dbReference>
<dbReference type="AlphaFoldDB" id="A0A0C3L581"/>
<dbReference type="SUPFAM" id="SSF53335">
    <property type="entry name" value="S-adenosyl-L-methionine-dependent methyltransferases"/>
    <property type="match status" value="1"/>
</dbReference>
<dbReference type="OrthoDB" id="10258825at2759"/>
<keyword evidence="1" id="KW-0808">Transferase</keyword>
<dbReference type="Gene3D" id="3.40.50.150">
    <property type="entry name" value="Vaccinia Virus protein VP39"/>
    <property type="match status" value="1"/>
</dbReference>
<evidence type="ECO:0000313" key="3">
    <source>
        <dbReference type="Proteomes" id="UP000054248"/>
    </source>
</evidence>
<dbReference type="GO" id="GO:0042273">
    <property type="term" value="P:ribosomal large subunit biogenesis"/>
    <property type="evidence" value="ECO:0007669"/>
    <property type="project" value="TreeGrafter"/>
</dbReference>
<gene>
    <name evidence="2" type="ORF">M407DRAFT_242836</name>
</gene>